<dbReference type="EC" id="3.1.1.41" evidence="4"/>
<feature type="domain" description="Acetyl xylan esterase" evidence="3">
    <location>
        <begin position="74"/>
        <end position="228"/>
    </location>
</feature>
<dbReference type="KEGG" id="sdyn:Mal52_00550"/>
<dbReference type="EMBL" id="CP036276">
    <property type="protein sequence ID" value="QDU41602.1"/>
    <property type="molecule type" value="Genomic_DNA"/>
</dbReference>
<dbReference type="PANTHER" id="PTHR22946:SF0">
    <property type="entry name" value="DIENELACTONE HYDROLASE DOMAIN-CONTAINING PROTEIN"/>
    <property type="match status" value="1"/>
</dbReference>
<evidence type="ECO:0000256" key="1">
    <source>
        <dbReference type="SAM" id="MobiDB-lite"/>
    </source>
</evidence>
<feature type="region of interest" description="Disordered" evidence="1">
    <location>
        <begin position="132"/>
        <end position="165"/>
    </location>
</feature>
<dbReference type="InterPro" id="IPR008391">
    <property type="entry name" value="AXE1_dom"/>
</dbReference>
<accession>A0A517ZGN0</accession>
<dbReference type="AlphaFoldDB" id="A0A517ZGN0"/>
<dbReference type="GO" id="GO:0047739">
    <property type="term" value="F:cephalosporin-C deacetylase activity"/>
    <property type="evidence" value="ECO:0007669"/>
    <property type="project" value="UniProtKB-EC"/>
</dbReference>
<proteinExistence type="predicted"/>
<dbReference type="PANTHER" id="PTHR22946">
    <property type="entry name" value="DIENELACTONE HYDROLASE DOMAIN-CONTAINING PROTEIN-RELATED"/>
    <property type="match status" value="1"/>
</dbReference>
<sequence length="421" mass="46432" precursor="true">MQNLRTIFAVASLLWIPTVAMADSAIKPSPQLPATMPWDLEALSQPPSFEWVDEQSPVRSLFYAGEPYGGQPTRVFASYATPGTLAGDSSLDKNLPAVVLLHGGGGTAFKEWAELWAKRGYAAIAMDLAGHRPVEGKNPHDGRNRTRLDDGGPNQGDEEKFGSIDKPAKEQWPYHAVANAIRAHSLIRSFSGVDPQRTAVTGISWGGYLTCIVSGVDNRFKAAVPVYGCGFLQENSAWVPRMAKMEPKQRERWVQLWDPSKYLPAVSMPILFVNGTNDFAYPLDSYMKSFDVVPSPKQLRVTVNMPHGHPPGWAPQEIGLFVDQHLRGADPLPKLDMLMVKDGQASLRWQGPKKITKAELHYTTDTVEINKRKWKSIPAKIEGQQVVATAPPENATVWFFTVQDERGAVVSSRVTFSGESP</sequence>
<evidence type="ECO:0000313" key="5">
    <source>
        <dbReference type="Proteomes" id="UP000319383"/>
    </source>
</evidence>
<dbReference type="Proteomes" id="UP000319383">
    <property type="component" value="Chromosome"/>
</dbReference>
<dbReference type="RefSeq" id="WP_145373622.1">
    <property type="nucleotide sequence ID" value="NZ_CP036276.1"/>
</dbReference>
<dbReference type="InterPro" id="IPR050261">
    <property type="entry name" value="FrsA_esterase"/>
</dbReference>
<name>A0A517ZGN0_9PLAN</name>
<organism evidence="4 5">
    <name type="scientific">Symmachiella dynata</name>
    <dbReference type="NCBI Taxonomy" id="2527995"/>
    <lineage>
        <taxon>Bacteria</taxon>
        <taxon>Pseudomonadati</taxon>
        <taxon>Planctomycetota</taxon>
        <taxon>Planctomycetia</taxon>
        <taxon>Planctomycetales</taxon>
        <taxon>Planctomycetaceae</taxon>
        <taxon>Symmachiella</taxon>
    </lineage>
</organism>
<keyword evidence="5" id="KW-1185">Reference proteome</keyword>
<keyword evidence="2" id="KW-0732">Signal</keyword>
<feature type="signal peptide" evidence="2">
    <location>
        <begin position="1"/>
        <end position="22"/>
    </location>
</feature>
<keyword evidence="4" id="KW-0378">Hydrolase</keyword>
<feature type="compositionally biased region" description="Basic and acidic residues" evidence="1">
    <location>
        <begin position="132"/>
        <end position="150"/>
    </location>
</feature>
<dbReference type="Pfam" id="PF10142">
    <property type="entry name" value="PhoPQ_related"/>
    <property type="match status" value="1"/>
</dbReference>
<evidence type="ECO:0000259" key="3">
    <source>
        <dbReference type="Pfam" id="PF05448"/>
    </source>
</evidence>
<dbReference type="InterPro" id="IPR009199">
    <property type="entry name" value="PhoPQ-act_pathogen-rel_PqaA"/>
</dbReference>
<protein>
    <submittedName>
        <fullName evidence="4">Cephalosporin-C deacetylase</fullName>
        <ecNumber evidence="4">3.1.1.41</ecNumber>
    </submittedName>
</protein>
<reference evidence="4 5" key="1">
    <citation type="submission" date="2019-02" db="EMBL/GenBank/DDBJ databases">
        <title>Deep-cultivation of Planctomycetes and their phenomic and genomic characterization uncovers novel biology.</title>
        <authorList>
            <person name="Wiegand S."/>
            <person name="Jogler M."/>
            <person name="Boedeker C."/>
            <person name="Pinto D."/>
            <person name="Vollmers J."/>
            <person name="Rivas-Marin E."/>
            <person name="Kohn T."/>
            <person name="Peeters S.H."/>
            <person name="Heuer A."/>
            <person name="Rast P."/>
            <person name="Oberbeckmann S."/>
            <person name="Bunk B."/>
            <person name="Jeske O."/>
            <person name="Meyerdierks A."/>
            <person name="Storesund J.E."/>
            <person name="Kallscheuer N."/>
            <person name="Luecker S."/>
            <person name="Lage O.M."/>
            <person name="Pohl T."/>
            <person name="Merkel B.J."/>
            <person name="Hornburger P."/>
            <person name="Mueller R.-W."/>
            <person name="Bruemmer F."/>
            <person name="Labrenz M."/>
            <person name="Spormann A.M."/>
            <person name="Op den Camp H."/>
            <person name="Overmann J."/>
            <person name="Amann R."/>
            <person name="Jetten M.S.M."/>
            <person name="Mascher T."/>
            <person name="Medema M.H."/>
            <person name="Devos D.P."/>
            <person name="Kaster A.-K."/>
            <person name="Ovreas L."/>
            <person name="Rohde M."/>
            <person name="Galperin M.Y."/>
            <person name="Jogler C."/>
        </authorList>
    </citation>
    <scope>NUCLEOTIDE SEQUENCE [LARGE SCALE GENOMIC DNA]</scope>
    <source>
        <strain evidence="4 5">Mal52</strain>
    </source>
</reference>
<feature type="chain" id="PRO_5021962956" evidence="2">
    <location>
        <begin position="23"/>
        <end position="421"/>
    </location>
</feature>
<dbReference type="Pfam" id="PF05448">
    <property type="entry name" value="AXE1"/>
    <property type="match status" value="1"/>
</dbReference>
<dbReference type="Gene3D" id="3.40.50.1820">
    <property type="entry name" value="alpha/beta hydrolase"/>
    <property type="match status" value="1"/>
</dbReference>
<gene>
    <name evidence="4" type="primary">cah</name>
    <name evidence="4" type="ORF">Mal52_00550</name>
</gene>
<evidence type="ECO:0000256" key="2">
    <source>
        <dbReference type="SAM" id="SignalP"/>
    </source>
</evidence>
<dbReference type="InterPro" id="IPR029058">
    <property type="entry name" value="AB_hydrolase_fold"/>
</dbReference>
<evidence type="ECO:0000313" key="4">
    <source>
        <dbReference type="EMBL" id="QDU41602.1"/>
    </source>
</evidence>
<dbReference type="SUPFAM" id="SSF53474">
    <property type="entry name" value="alpha/beta-Hydrolases"/>
    <property type="match status" value="1"/>
</dbReference>